<dbReference type="PROSITE" id="PS51186">
    <property type="entry name" value="GNAT"/>
    <property type="match status" value="1"/>
</dbReference>
<protein>
    <recommendedName>
        <fullName evidence="1">N-acetyltransferase domain-containing protein</fullName>
    </recommendedName>
</protein>
<keyword evidence="3" id="KW-1185">Reference proteome</keyword>
<organism evidence="2 3">
    <name type="scientific">Acrodontium crateriforme</name>
    <dbReference type="NCBI Taxonomy" id="150365"/>
    <lineage>
        <taxon>Eukaryota</taxon>
        <taxon>Fungi</taxon>
        <taxon>Dikarya</taxon>
        <taxon>Ascomycota</taxon>
        <taxon>Pezizomycotina</taxon>
        <taxon>Dothideomycetes</taxon>
        <taxon>Dothideomycetidae</taxon>
        <taxon>Mycosphaerellales</taxon>
        <taxon>Teratosphaeriaceae</taxon>
        <taxon>Acrodontium</taxon>
    </lineage>
</organism>
<dbReference type="GO" id="GO:0016747">
    <property type="term" value="F:acyltransferase activity, transferring groups other than amino-acyl groups"/>
    <property type="evidence" value="ECO:0007669"/>
    <property type="project" value="InterPro"/>
</dbReference>
<dbReference type="PANTHER" id="PTHR42791">
    <property type="entry name" value="GNAT FAMILY ACETYLTRANSFERASE"/>
    <property type="match status" value="1"/>
</dbReference>
<dbReference type="PANTHER" id="PTHR42791:SF2">
    <property type="entry name" value="N-ACETYLTRANSFERASE DOMAIN-CONTAINING PROTEIN"/>
    <property type="match status" value="1"/>
</dbReference>
<dbReference type="AlphaFoldDB" id="A0AAQ3R6X8"/>
<dbReference type="InterPro" id="IPR016181">
    <property type="entry name" value="Acyl_CoA_acyltransferase"/>
</dbReference>
<sequence length="269" mass="30183">MAPMMIDDHSESASRRDKCDSNQLIIRTATLNEVSTLVDIEFRAFSHEHVNHVLSFRDYSKPAHIERTRKAYSMLLTDLTIKALRCSSRASRNRAQSGYETSDHDFASDKGSPQATAKFWTVRDSLSGEVVSFARTEMKAYTCDELHGPEDVGHQADPIMNRDWFALNERVRRQFVGVEKHYYIAMLATKPEAQKQGAGTMLLTAILADADKNGVPVYLEATTSARPLYEKHGFVALQTIEFDPANYGVYGLGVERQTAMVRGELQTIG</sequence>
<evidence type="ECO:0000313" key="3">
    <source>
        <dbReference type="Proteomes" id="UP001303373"/>
    </source>
</evidence>
<evidence type="ECO:0000259" key="1">
    <source>
        <dbReference type="PROSITE" id="PS51186"/>
    </source>
</evidence>
<evidence type="ECO:0000313" key="2">
    <source>
        <dbReference type="EMBL" id="WPG97434.1"/>
    </source>
</evidence>
<dbReference type="EMBL" id="CP138580">
    <property type="protein sequence ID" value="WPG97434.1"/>
    <property type="molecule type" value="Genomic_DNA"/>
</dbReference>
<reference evidence="2 3" key="1">
    <citation type="submission" date="2023-11" db="EMBL/GenBank/DDBJ databases">
        <title>An acidophilic fungus is an integral part of prey digestion in a carnivorous sundew plant.</title>
        <authorList>
            <person name="Tsai I.J."/>
        </authorList>
    </citation>
    <scope>NUCLEOTIDE SEQUENCE [LARGE SCALE GENOMIC DNA]</scope>
    <source>
        <strain evidence="2">169a</strain>
    </source>
</reference>
<proteinExistence type="predicted"/>
<accession>A0AAQ3R6X8</accession>
<feature type="domain" description="N-acetyltransferase" evidence="1">
    <location>
        <begin position="117"/>
        <end position="253"/>
    </location>
</feature>
<dbReference type="InterPro" id="IPR000182">
    <property type="entry name" value="GNAT_dom"/>
</dbReference>
<name>A0AAQ3R6X8_9PEZI</name>
<dbReference type="CDD" id="cd04301">
    <property type="entry name" value="NAT_SF"/>
    <property type="match status" value="1"/>
</dbReference>
<dbReference type="InterPro" id="IPR052523">
    <property type="entry name" value="Trichothecene_AcTrans"/>
</dbReference>
<dbReference type="Gene3D" id="3.40.630.30">
    <property type="match status" value="1"/>
</dbReference>
<dbReference type="Proteomes" id="UP001303373">
    <property type="component" value="Chromosome 1"/>
</dbReference>
<gene>
    <name evidence="2" type="ORF">R9X50_00020900</name>
</gene>
<dbReference type="SUPFAM" id="SSF55729">
    <property type="entry name" value="Acyl-CoA N-acyltransferases (Nat)"/>
    <property type="match status" value="1"/>
</dbReference>
<dbReference type="Pfam" id="PF13673">
    <property type="entry name" value="Acetyltransf_10"/>
    <property type="match status" value="1"/>
</dbReference>